<evidence type="ECO:0000313" key="2">
    <source>
        <dbReference type="EMBL" id="KAK9497341.1"/>
    </source>
</evidence>
<sequence>MVDGVVQLQSNPGILQDQKSDISECYTTCYVRHFEQCGDYYCLEVIEKTSVLNDDGMGEDESRLEQDKQFKIKK</sequence>
<evidence type="ECO:0000313" key="3">
    <source>
        <dbReference type="Proteomes" id="UP001461498"/>
    </source>
</evidence>
<accession>A0AAW1CGF4</accession>
<dbReference type="EMBL" id="JAPXFL010000015">
    <property type="protein sequence ID" value="KAK9497341.1"/>
    <property type="molecule type" value="Genomic_DNA"/>
</dbReference>
<dbReference type="Proteomes" id="UP001461498">
    <property type="component" value="Unassembled WGS sequence"/>
</dbReference>
<reference evidence="2 3" key="1">
    <citation type="submission" date="2022-12" db="EMBL/GenBank/DDBJ databases">
        <title>Chromosome-level genome assembly of true bugs.</title>
        <authorList>
            <person name="Ma L."/>
            <person name="Li H."/>
        </authorList>
    </citation>
    <scope>NUCLEOTIDE SEQUENCE [LARGE SCALE GENOMIC DNA]</scope>
    <source>
        <strain evidence="2">Lab_2022b</strain>
    </source>
</reference>
<protein>
    <submittedName>
        <fullName evidence="2">Uncharacterized protein</fullName>
    </submittedName>
</protein>
<dbReference type="AlphaFoldDB" id="A0AAW1CGF4"/>
<gene>
    <name evidence="2" type="ORF">O3M35_004677</name>
</gene>
<evidence type="ECO:0000256" key="1">
    <source>
        <dbReference type="SAM" id="MobiDB-lite"/>
    </source>
</evidence>
<feature type="compositionally biased region" description="Basic and acidic residues" evidence="1">
    <location>
        <begin position="60"/>
        <end position="74"/>
    </location>
</feature>
<keyword evidence="3" id="KW-1185">Reference proteome</keyword>
<feature type="region of interest" description="Disordered" evidence="1">
    <location>
        <begin position="53"/>
        <end position="74"/>
    </location>
</feature>
<comment type="caution">
    <text evidence="2">The sequence shown here is derived from an EMBL/GenBank/DDBJ whole genome shotgun (WGS) entry which is preliminary data.</text>
</comment>
<name>A0AAW1CGF4_9HEMI</name>
<organism evidence="2 3">
    <name type="scientific">Rhynocoris fuscipes</name>
    <dbReference type="NCBI Taxonomy" id="488301"/>
    <lineage>
        <taxon>Eukaryota</taxon>
        <taxon>Metazoa</taxon>
        <taxon>Ecdysozoa</taxon>
        <taxon>Arthropoda</taxon>
        <taxon>Hexapoda</taxon>
        <taxon>Insecta</taxon>
        <taxon>Pterygota</taxon>
        <taxon>Neoptera</taxon>
        <taxon>Paraneoptera</taxon>
        <taxon>Hemiptera</taxon>
        <taxon>Heteroptera</taxon>
        <taxon>Panheteroptera</taxon>
        <taxon>Cimicomorpha</taxon>
        <taxon>Reduviidae</taxon>
        <taxon>Harpactorinae</taxon>
        <taxon>Harpactorini</taxon>
        <taxon>Rhynocoris</taxon>
    </lineage>
</organism>
<proteinExistence type="predicted"/>